<evidence type="ECO:0000313" key="2">
    <source>
        <dbReference type="Proteomes" id="UP000094741"/>
    </source>
</evidence>
<protein>
    <recommendedName>
        <fullName evidence="3">Lipoprotein</fullName>
    </recommendedName>
</protein>
<dbReference type="STRING" id="1187848.A1QO_16400"/>
<dbReference type="OrthoDB" id="5817001at2"/>
<accession>A0A1E5BK46</accession>
<sequence length="141" mass="14934">MKKLMTLSIVAFALSGCDDATKAIDQAQQAANQAVDSIQSQIDSIDFDQLNLEQFGETAELAEELASSIGEALSADFANPEELTQISDHVANAYSCLVEASSESTAEKVLDKILSSITGEEAMSLIDKGIARAKAAQECVM</sequence>
<evidence type="ECO:0000313" key="1">
    <source>
        <dbReference type="EMBL" id="OEE38127.1"/>
    </source>
</evidence>
<organism evidence="1 2">
    <name type="scientific">Vibrio genomosp. F10 str. ZF-129</name>
    <dbReference type="NCBI Taxonomy" id="1187848"/>
    <lineage>
        <taxon>Bacteria</taxon>
        <taxon>Pseudomonadati</taxon>
        <taxon>Pseudomonadota</taxon>
        <taxon>Gammaproteobacteria</taxon>
        <taxon>Vibrionales</taxon>
        <taxon>Vibrionaceae</taxon>
        <taxon>Vibrio</taxon>
    </lineage>
</organism>
<evidence type="ECO:0008006" key="3">
    <source>
        <dbReference type="Google" id="ProtNLM"/>
    </source>
</evidence>
<dbReference type="EMBL" id="AJYQ02000003">
    <property type="protein sequence ID" value="OEE38127.1"/>
    <property type="molecule type" value="Genomic_DNA"/>
</dbReference>
<dbReference type="PROSITE" id="PS51257">
    <property type="entry name" value="PROKAR_LIPOPROTEIN"/>
    <property type="match status" value="1"/>
</dbReference>
<dbReference type="Proteomes" id="UP000094741">
    <property type="component" value="Unassembled WGS sequence"/>
</dbReference>
<dbReference type="AlphaFoldDB" id="A0A1E5BK46"/>
<reference evidence="1 2" key="1">
    <citation type="journal article" date="2012" name="Science">
        <title>Ecological populations of bacteria act as socially cohesive units of antibiotic production and resistance.</title>
        <authorList>
            <person name="Cordero O.X."/>
            <person name="Wildschutte H."/>
            <person name="Kirkup B."/>
            <person name="Proehl S."/>
            <person name="Ngo L."/>
            <person name="Hussain F."/>
            <person name="Le Roux F."/>
            <person name="Mincer T."/>
            <person name="Polz M.F."/>
        </authorList>
    </citation>
    <scope>NUCLEOTIDE SEQUENCE [LARGE SCALE GENOMIC DNA]</scope>
    <source>
        <strain evidence="1 2">ZF-129</strain>
    </source>
</reference>
<dbReference type="eggNOG" id="ENOG5034234">
    <property type="taxonomic scope" value="Bacteria"/>
</dbReference>
<comment type="caution">
    <text evidence="1">The sequence shown here is derived from an EMBL/GenBank/DDBJ whole genome shotgun (WGS) entry which is preliminary data.</text>
</comment>
<gene>
    <name evidence="1" type="ORF">A1QO_16400</name>
</gene>
<proteinExistence type="predicted"/>
<name>A0A1E5BK46_9VIBR</name>
<dbReference type="RefSeq" id="WP_017036621.1">
    <property type="nucleotide sequence ID" value="NZ_AJYQ02000003.1"/>
</dbReference>